<dbReference type="PANTHER" id="PTHR34975">
    <property type="entry name" value="SPORE GERMINATION PROTEIN A2"/>
    <property type="match status" value="1"/>
</dbReference>
<evidence type="ECO:0000256" key="5">
    <source>
        <dbReference type="ARBA" id="ARBA00022692"/>
    </source>
</evidence>
<evidence type="ECO:0000256" key="1">
    <source>
        <dbReference type="ARBA" id="ARBA00004141"/>
    </source>
</evidence>
<dbReference type="AlphaFoldDB" id="A0A2Z2KCZ3"/>
<evidence type="ECO:0000313" key="10">
    <source>
        <dbReference type="Proteomes" id="UP000249890"/>
    </source>
</evidence>
<evidence type="ECO:0000256" key="8">
    <source>
        <dbReference type="SAM" id="Phobius"/>
    </source>
</evidence>
<dbReference type="InterPro" id="IPR004761">
    <property type="entry name" value="Spore_GerAB"/>
</dbReference>
<comment type="subcellular location">
    <subcellularLocation>
        <location evidence="1">Membrane</location>
        <topology evidence="1">Multi-pass membrane protein</topology>
    </subcellularLocation>
</comment>
<dbReference type="PANTHER" id="PTHR34975:SF2">
    <property type="entry name" value="SPORE GERMINATION PROTEIN A2"/>
    <property type="match status" value="1"/>
</dbReference>
<keyword evidence="7 8" id="KW-0472">Membrane</keyword>
<feature type="transmembrane region" description="Helical" evidence="8">
    <location>
        <begin position="52"/>
        <end position="73"/>
    </location>
</feature>
<keyword evidence="6 8" id="KW-1133">Transmembrane helix</keyword>
<evidence type="ECO:0000256" key="7">
    <source>
        <dbReference type="ARBA" id="ARBA00023136"/>
    </source>
</evidence>
<dbReference type="GO" id="GO:0009847">
    <property type="term" value="P:spore germination"/>
    <property type="evidence" value="ECO:0007669"/>
    <property type="project" value="InterPro"/>
</dbReference>
<gene>
    <name evidence="9" type="ORF">B9T62_13210</name>
</gene>
<dbReference type="EMBL" id="CP021780">
    <property type="protein sequence ID" value="ASA21645.1"/>
    <property type="molecule type" value="Genomic_DNA"/>
</dbReference>
<accession>A0A2Z2KCZ3</accession>
<name>A0A2Z2KCZ3_9BACL</name>
<dbReference type="Gene3D" id="1.20.1740.10">
    <property type="entry name" value="Amino acid/polyamine transporter I"/>
    <property type="match status" value="1"/>
</dbReference>
<feature type="transmembrane region" description="Helical" evidence="8">
    <location>
        <begin position="152"/>
        <end position="174"/>
    </location>
</feature>
<evidence type="ECO:0000256" key="2">
    <source>
        <dbReference type="ARBA" id="ARBA00007998"/>
    </source>
</evidence>
<evidence type="ECO:0000256" key="4">
    <source>
        <dbReference type="ARBA" id="ARBA00022544"/>
    </source>
</evidence>
<feature type="transmembrane region" description="Helical" evidence="8">
    <location>
        <begin position="85"/>
        <end position="108"/>
    </location>
</feature>
<feature type="transmembrane region" description="Helical" evidence="8">
    <location>
        <begin position="128"/>
        <end position="145"/>
    </location>
</feature>
<dbReference type="Pfam" id="PF03845">
    <property type="entry name" value="Spore_permease"/>
    <property type="match status" value="1"/>
</dbReference>
<feature type="transmembrane region" description="Helical" evidence="8">
    <location>
        <begin position="225"/>
        <end position="250"/>
    </location>
</feature>
<feature type="transmembrane region" description="Helical" evidence="8">
    <location>
        <begin position="23"/>
        <end position="40"/>
    </location>
</feature>
<reference evidence="9 10" key="1">
    <citation type="submission" date="2017-06" db="EMBL/GenBank/DDBJ databases">
        <title>Complete genome sequence of Paenibacillus donghaensis KCTC 13049T isolated from East Sea sediment, South Korea.</title>
        <authorList>
            <person name="Jung B.K."/>
            <person name="Hong S.-J."/>
            <person name="Shin J.-H."/>
        </authorList>
    </citation>
    <scope>NUCLEOTIDE SEQUENCE [LARGE SCALE GENOMIC DNA]</scope>
    <source>
        <strain evidence="9 10">KCTC 13049</strain>
    </source>
</reference>
<dbReference type="Proteomes" id="UP000249890">
    <property type="component" value="Chromosome"/>
</dbReference>
<evidence type="ECO:0000313" key="9">
    <source>
        <dbReference type="EMBL" id="ASA21645.1"/>
    </source>
</evidence>
<sequence length="374" mass="41793">MYTVLTGVDTVAQKEKKITRGQLFLFIIQAQIGVGILSLPNKLNETAKGGGGLSVLVAGVITQLVIILLWVLLKKFPGLNLFGICIKLGGPIIGSLLIILYIGYFILLGSNIMLSAVEVLRRWMLQTTPRWAVLALFSIMTLYLAREKLTVLARFYTLASMLFIPLFLFIIYGLTQAHLENMLPLLEKGFWNIVKGAKETTISMYGFELMLIIYPLSEGTDKQKLITVSLSNLFVTLFYFFVVSTCLMFFNSEQIKMIPEPVIYLMKSLSFFIIDRADILFLPIWTITLVCSIVSYCYAASMGFSVLLRRKSHRNFTPFVKIITFIIALAPVTSVGIHLLDTASTYAAYLFIGGLPLVMLIISLFIKRKGSGLA</sequence>
<keyword evidence="5 8" id="KW-0812">Transmembrane</keyword>
<feature type="transmembrane region" description="Helical" evidence="8">
    <location>
        <begin position="287"/>
        <end position="307"/>
    </location>
</feature>
<organism evidence="9 10">
    <name type="scientific">Paenibacillus donghaensis</name>
    <dbReference type="NCBI Taxonomy" id="414771"/>
    <lineage>
        <taxon>Bacteria</taxon>
        <taxon>Bacillati</taxon>
        <taxon>Bacillota</taxon>
        <taxon>Bacilli</taxon>
        <taxon>Bacillales</taxon>
        <taxon>Paenibacillaceae</taxon>
        <taxon>Paenibacillus</taxon>
    </lineage>
</organism>
<evidence type="ECO:0000256" key="6">
    <source>
        <dbReference type="ARBA" id="ARBA00022989"/>
    </source>
</evidence>
<comment type="similarity">
    <text evidence="2">Belongs to the amino acid-polyamine-organocation (APC) superfamily. Spore germination protein (SGP) (TC 2.A.3.9) family.</text>
</comment>
<evidence type="ECO:0000256" key="3">
    <source>
        <dbReference type="ARBA" id="ARBA00022448"/>
    </source>
</evidence>
<keyword evidence="10" id="KW-1185">Reference proteome</keyword>
<keyword evidence="3" id="KW-0813">Transport</keyword>
<keyword evidence="4" id="KW-0309">Germination</keyword>
<dbReference type="NCBIfam" id="TIGR00912">
    <property type="entry name" value="2A0309"/>
    <property type="match status" value="1"/>
</dbReference>
<protein>
    <submittedName>
        <fullName evidence="9">Uncharacterized protein</fullName>
    </submittedName>
</protein>
<feature type="transmembrane region" description="Helical" evidence="8">
    <location>
        <begin position="346"/>
        <end position="366"/>
    </location>
</feature>
<dbReference type="KEGG" id="pdh:B9T62_13210"/>
<dbReference type="GO" id="GO:0016020">
    <property type="term" value="C:membrane"/>
    <property type="evidence" value="ECO:0007669"/>
    <property type="project" value="UniProtKB-SubCell"/>
</dbReference>
<proteinExistence type="inferred from homology"/>
<feature type="transmembrane region" description="Helical" evidence="8">
    <location>
        <begin position="319"/>
        <end position="340"/>
    </location>
</feature>